<evidence type="ECO:0000313" key="3">
    <source>
        <dbReference type="Proteomes" id="UP000318483"/>
    </source>
</evidence>
<dbReference type="Proteomes" id="UP000318483">
    <property type="component" value="Chromosome"/>
</dbReference>
<name>A0A5B8I7B0_9RHOB</name>
<gene>
    <name evidence="2" type="ORF">FPZ52_08250</name>
</gene>
<accession>A0A5B8I7B0</accession>
<proteinExistence type="predicted"/>
<keyword evidence="3" id="KW-1185">Reference proteome</keyword>
<dbReference type="InterPro" id="IPR009839">
    <property type="entry name" value="SseB_N"/>
</dbReference>
<protein>
    <submittedName>
        <fullName evidence="2">SseB family protein</fullName>
    </submittedName>
</protein>
<dbReference type="Pfam" id="PF07179">
    <property type="entry name" value="SseB"/>
    <property type="match status" value="1"/>
</dbReference>
<dbReference type="EMBL" id="CP042261">
    <property type="protein sequence ID" value="QDY69615.1"/>
    <property type="molecule type" value="Genomic_DNA"/>
</dbReference>
<reference evidence="2 3" key="1">
    <citation type="submission" date="2019-07" db="EMBL/GenBank/DDBJ databases">
        <title>Litoreibacter alkalisoli sp. nov., isolated from saline-alkaline soil.</title>
        <authorList>
            <person name="Wang S."/>
            <person name="Xu L."/>
            <person name="Xing Y.-T."/>
            <person name="Sun J.-Q."/>
        </authorList>
    </citation>
    <scope>NUCLEOTIDE SEQUENCE [LARGE SCALE GENOMIC DNA]</scope>
    <source>
        <strain evidence="2 3">LN3S51</strain>
    </source>
</reference>
<dbReference type="OrthoDB" id="7831317at2"/>
<dbReference type="KEGG" id="lit:FPZ52_08250"/>
<sequence length="263" mass="28486">MTEMTVLDQAHAAMDAAPEDDRARLRFYERVADSELFLLLEGEAEGDNVEPRLFPVEDGQFALAFDRVERLLTFTGQTAAYVALSGRVLAGLLAEQGIGLGLNLGVAPSSFLMPADALKWLVEMTELAPQSDQRKPVELSAPSTIPEDFLRSLDAKLALMQGYASEALLVSVRYDDGEKGHLLGIVGALPEAHDALASAVGETLRFSGIDAANLDVAFFDANTEMVSRLRAVGLRFDIPEPERAKVTIHRAPGSDPDKPPKLR</sequence>
<feature type="domain" description="SseB protein N-terminal" evidence="1">
    <location>
        <begin position="12"/>
        <end position="120"/>
    </location>
</feature>
<dbReference type="AlphaFoldDB" id="A0A5B8I7B0"/>
<organism evidence="2 3">
    <name type="scientific">Qingshengfaniella alkalisoli</name>
    <dbReference type="NCBI Taxonomy" id="2599296"/>
    <lineage>
        <taxon>Bacteria</taxon>
        <taxon>Pseudomonadati</taxon>
        <taxon>Pseudomonadota</taxon>
        <taxon>Alphaproteobacteria</taxon>
        <taxon>Rhodobacterales</taxon>
        <taxon>Paracoccaceae</taxon>
        <taxon>Qingshengfaniella</taxon>
    </lineage>
</organism>
<evidence type="ECO:0000259" key="1">
    <source>
        <dbReference type="Pfam" id="PF07179"/>
    </source>
</evidence>
<evidence type="ECO:0000313" key="2">
    <source>
        <dbReference type="EMBL" id="QDY69615.1"/>
    </source>
</evidence>
<dbReference type="RefSeq" id="WP_146364993.1">
    <property type="nucleotide sequence ID" value="NZ_CP042261.1"/>
</dbReference>